<dbReference type="SMART" id="SM00409">
    <property type="entry name" value="IG"/>
    <property type="match status" value="3"/>
</dbReference>
<name>A0A1S8XA34_OPIVI</name>
<dbReference type="InterPro" id="IPR013098">
    <property type="entry name" value="Ig_I-set"/>
</dbReference>
<feature type="domain" description="Fibronectin type-III" evidence="4">
    <location>
        <begin position="715"/>
        <end position="812"/>
    </location>
</feature>
<dbReference type="PANTHER" id="PTHR13817:SF151">
    <property type="entry name" value="TITIN"/>
    <property type="match status" value="1"/>
</dbReference>
<evidence type="ECO:0000313" key="5">
    <source>
        <dbReference type="EMBL" id="OON23516.1"/>
    </source>
</evidence>
<sequence length="1387" mass="151802">MDYIRYGICPFSRICRFKDGKPIRSQVKYSTSPAWERRASLKVSRAKLEDAGVFTCRATNTVGTAETSCRLTVCQKPTLTLELDKGSSSQVTSAPGKNEVLAGRVGGRLVVKATCEAVPECEPMTWFIKGNRVESELTPDLRSRVTINQPASTTSRTASTPTVQEAYLTISDLQLQDSGDIGVRAVNSAGFSQTALRLVLSDRPQPPMSVKVGPTRGQDWLEVLWERPASDGGSKLTGYLVERRVVSGPEGTVRARDMEWTSVGQVGPYDDRLRVRNCVPQMVYSFRVSAQNDIGTSDATEIESPHHMKPLTDVPSPPTNVAVDRTSARDATVRWNAPLETGGDVLQGYLVEIRESPDPSSAPASQWTHVSLVRSGTTYRANDLHPNMVVQFRVKARNAVGFSEPSEPSDWVPPVAKEPDESERAGRRREPTDREKHLDKGRPDEQRDILAEMAALREAAKPKRDVTGKTDVEEAICKQNFVDVTIDCCPIPFFRSDAPVLKLLTGDEYRLRPANNLRVGAHVTYSTRATVSLLTGSGQPLTGSVLGRCRVEQFGDDFYINLRNVDVSDAGNYMIRAENSAGASSAVIRLFVSTEPLPPTGPLSVKVVEPVKGHTQGATVELSWNPSPLRPGESTEYAEPVLGYVVERRDGQRRTHFGCPIRLEGAKTLSTRVTDLKPGIEYVFRVSSHNAVGPSEPLLSEPIVLKTPFGVPDAPVGPLNCSDITDSSLTLKWQPPLEDGGLPLKRYQLEIKDVGHPAGWVPLTSVPENVLSYVVSGLQPGFAYRFRVRAVNDEGPGEWLETEKSIPFCRPTTNPSEPVAPLRLLPDGDNAVRLSWRPPLDDGGAPIKDYIVEVCLDQSSDHWKPVGTTDGLSKRVDGLLPDGVYSFRVSARNEAEKVSIPLYSEIYKPASPVAPPGAPVGPLVARSIGIGQIQLDWKSPQVGGPHGYGVPEEYLIERYDSKRARWAYVARQPVSDGTSIVVTGLQSGGEYRFRVRAENRAGAGPALEMEKPVIATSPFSPPGAPVGPINISEVQKGPSKSDGSVRLSWRPPADTGGLPVQRYVTQMRYANTPGWHRIGRRQASLDEAQQLDDELAVPTTTLATSLMQGQRYVFRVAAVNAAGTGPFLESDVFEMPEDESCRPKADWVRVVGKSADSVTVEWLVPHDCRHDHGPHRAHHLAIDNFRVFVRPATPAGAPEAPWKRVADLDHYMNRLVVGDLRQDRSYYFGVAAVNQAGQGDIVSTKEPVSPEVITTVPSQPVGPLRAHDITDVGCTLTWSSPVSDGGSPLLGYRIYKREMYRRSWQEIGRLTETPGLPTAKQLSFAVQYLMQATSYEFRVVAENKNGLSEPLDTHVNIHPAKATDTTSPYGGTGSTTKDRNGLVKRKR</sequence>
<evidence type="ECO:0000256" key="1">
    <source>
        <dbReference type="ARBA" id="ARBA00022737"/>
    </source>
</evidence>
<dbReference type="PROSITE" id="PS50835">
    <property type="entry name" value="IG_LIKE"/>
    <property type="match status" value="1"/>
</dbReference>
<dbReference type="PANTHER" id="PTHR13817">
    <property type="entry name" value="TITIN"/>
    <property type="match status" value="1"/>
</dbReference>
<feature type="domain" description="Fibronectin type-III" evidence="4">
    <location>
        <begin position="1025"/>
        <end position="1138"/>
    </location>
</feature>
<dbReference type="GO" id="GO:0045214">
    <property type="term" value="P:sarcomere organization"/>
    <property type="evidence" value="ECO:0007669"/>
    <property type="project" value="TreeGrafter"/>
</dbReference>
<protein>
    <submittedName>
        <fullName evidence="5">Fibronectin type III domain protein</fullName>
    </submittedName>
</protein>
<proteinExistence type="predicted"/>
<dbReference type="SUPFAM" id="SSF48726">
    <property type="entry name" value="Immunoglobulin"/>
    <property type="match status" value="3"/>
</dbReference>
<dbReference type="InterPro" id="IPR007110">
    <property type="entry name" value="Ig-like_dom"/>
</dbReference>
<feature type="domain" description="Ig-like" evidence="3">
    <location>
        <begin position="15"/>
        <end position="72"/>
    </location>
</feature>
<dbReference type="Pfam" id="PF07679">
    <property type="entry name" value="I-set"/>
    <property type="match status" value="1"/>
</dbReference>
<dbReference type="PRINTS" id="PR00014">
    <property type="entry name" value="FNTYPEIII"/>
</dbReference>
<dbReference type="InterPro" id="IPR003599">
    <property type="entry name" value="Ig_sub"/>
</dbReference>
<evidence type="ECO:0000256" key="2">
    <source>
        <dbReference type="SAM" id="MobiDB-lite"/>
    </source>
</evidence>
<feature type="domain" description="Fibronectin type-III" evidence="4">
    <location>
        <begin position="1260"/>
        <end position="1363"/>
    </location>
</feature>
<dbReference type="Gene3D" id="2.60.40.10">
    <property type="entry name" value="Immunoglobulins"/>
    <property type="match status" value="12"/>
</dbReference>
<dbReference type="Pfam" id="PF00041">
    <property type="entry name" value="fn3"/>
    <property type="match status" value="8"/>
</dbReference>
<feature type="region of interest" description="Disordered" evidence="2">
    <location>
        <begin position="1360"/>
        <end position="1387"/>
    </location>
</feature>
<reference evidence="5 6" key="1">
    <citation type="submission" date="2015-03" db="EMBL/GenBank/DDBJ databases">
        <title>Draft genome of the nematode, Opisthorchis viverrini.</title>
        <authorList>
            <person name="Mitreva M."/>
        </authorList>
    </citation>
    <scope>NUCLEOTIDE SEQUENCE [LARGE SCALE GENOMIC DNA]</scope>
    <source>
        <strain evidence="5">Khon Kaen</strain>
    </source>
</reference>
<evidence type="ECO:0000259" key="3">
    <source>
        <dbReference type="PROSITE" id="PS50835"/>
    </source>
</evidence>
<feature type="domain" description="Fibronectin type-III" evidence="4">
    <location>
        <begin position="919"/>
        <end position="1019"/>
    </location>
</feature>
<dbReference type="SUPFAM" id="SSF49265">
    <property type="entry name" value="Fibronectin type III"/>
    <property type="match status" value="5"/>
</dbReference>
<keyword evidence="6" id="KW-1185">Reference proteome</keyword>
<dbReference type="Proteomes" id="UP000243686">
    <property type="component" value="Unassembled WGS sequence"/>
</dbReference>
<dbReference type="SMART" id="SM00060">
    <property type="entry name" value="FN3"/>
    <property type="match status" value="9"/>
</dbReference>
<dbReference type="PROSITE" id="PS50853">
    <property type="entry name" value="FN3"/>
    <property type="match status" value="9"/>
</dbReference>
<dbReference type="InterPro" id="IPR013783">
    <property type="entry name" value="Ig-like_fold"/>
</dbReference>
<dbReference type="CDD" id="cd00063">
    <property type="entry name" value="FN3"/>
    <property type="match status" value="9"/>
</dbReference>
<dbReference type="InterPro" id="IPR036179">
    <property type="entry name" value="Ig-like_dom_sf"/>
</dbReference>
<dbReference type="EMBL" id="KV891530">
    <property type="protein sequence ID" value="OON23516.1"/>
    <property type="molecule type" value="Genomic_DNA"/>
</dbReference>
<feature type="domain" description="Fibronectin type-III" evidence="4">
    <location>
        <begin position="317"/>
        <end position="419"/>
    </location>
</feature>
<feature type="domain" description="Fibronectin type-III" evidence="4">
    <location>
        <begin position="601"/>
        <end position="710"/>
    </location>
</feature>
<gene>
    <name evidence="5" type="ORF">X801_00566</name>
</gene>
<accession>A0A1S8XA34</accession>
<evidence type="ECO:0000259" key="4">
    <source>
        <dbReference type="PROSITE" id="PS50853"/>
    </source>
</evidence>
<organism evidence="5 6">
    <name type="scientific">Opisthorchis viverrini</name>
    <name type="common">Southeast Asian liver fluke</name>
    <dbReference type="NCBI Taxonomy" id="6198"/>
    <lineage>
        <taxon>Eukaryota</taxon>
        <taxon>Metazoa</taxon>
        <taxon>Spiralia</taxon>
        <taxon>Lophotrochozoa</taxon>
        <taxon>Platyhelminthes</taxon>
        <taxon>Trematoda</taxon>
        <taxon>Digenea</taxon>
        <taxon>Opisthorchiida</taxon>
        <taxon>Opisthorchiata</taxon>
        <taxon>Opisthorchiidae</taxon>
        <taxon>Opisthorchis</taxon>
    </lineage>
</organism>
<dbReference type="InterPro" id="IPR003961">
    <property type="entry name" value="FN3_dom"/>
</dbReference>
<feature type="domain" description="Fibronectin type-III" evidence="4">
    <location>
        <begin position="818"/>
        <end position="916"/>
    </location>
</feature>
<feature type="region of interest" description="Disordered" evidence="2">
    <location>
        <begin position="401"/>
        <end position="447"/>
    </location>
</feature>
<keyword evidence="1" id="KW-0677">Repeat</keyword>
<dbReference type="InterPro" id="IPR050964">
    <property type="entry name" value="Striated_Muscle_Regulatory"/>
</dbReference>
<evidence type="ECO:0000313" key="6">
    <source>
        <dbReference type="Proteomes" id="UP000243686"/>
    </source>
</evidence>
<feature type="domain" description="Fibronectin type-III" evidence="4">
    <location>
        <begin position="206"/>
        <end position="311"/>
    </location>
</feature>
<dbReference type="InterPro" id="IPR036116">
    <property type="entry name" value="FN3_sf"/>
</dbReference>
<feature type="domain" description="Fibronectin type-III" evidence="4">
    <location>
        <begin position="1143"/>
        <end position="1258"/>
    </location>
</feature>
<feature type="compositionally biased region" description="Basic and acidic residues" evidence="2">
    <location>
        <begin position="417"/>
        <end position="447"/>
    </location>
</feature>
<dbReference type="GO" id="GO:0031430">
    <property type="term" value="C:M band"/>
    <property type="evidence" value="ECO:0007669"/>
    <property type="project" value="TreeGrafter"/>
</dbReference>